<dbReference type="Gene3D" id="1.10.10.10">
    <property type="entry name" value="Winged helix-like DNA-binding domain superfamily/Winged helix DNA-binding domain"/>
    <property type="match status" value="1"/>
</dbReference>
<accession>A0A172ZM67</accession>
<evidence type="ECO:0000256" key="2">
    <source>
        <dbReference type="ARBA" id="ARBA00023015"/>
    </source>
</evidence>
<name>A0A172ZM67_9BACL</name>
<feature type="domain" description="RNA polymerase sigma-70 region 4" evidence="7">
    <location>
        <begin position="131"/>
        <end position="178"/>
    </location>
</feature>
<dbReference type="InterPro" id="IPR007630">
    <property type="entry name" value="RNA_pol_sigma70_r4"/>
</dbReference>
<dbReference type="GO" id="GO:0003677">
    <property type="term" value="F:DNA binding"/>
    <property type="evidence" value="ECO:0007669"/>
    <property type="project" value="UniProtKB-KW"/>
</dbReference>
<dbReference type="SUPFAM" id="SSF88946">
    <property type="entry name" value="Sigma2 domain of RNA polymerase sigma factors"/>
    <property type="match status" value="1"/>
</dbReference>
<dbReference type="GO" id="GO:0016987">
    <property type="term" value="F:sigma factor activity"/>
    <property type="evidence" value="ECO:0007669"/>
    <property type="project" value="UniProtKB-KW"/>
</dbReference>
<dbReference type="InterPro" id="IPR036388">
    <property type="entry name" value="WH-like_DNA-bd_sf"/>
</dbReference>
<sequence>MQEQELQNCLYQMEQGDREAFHNFYTAYKDYIYRTVLLLVNRSEDTADVVSEVYMALFRSLHNYDSGKPFQKWLNGLIVAQTSNWNRKLWRRFRLNLRTSAYQEKEQMTHTSADTPVIRQESERELLNLVQQLPSKLRSVIIMRYYQEYSFQEVADVLDIPLGTAKSRHHQAIAKLRKDPDKLKQLTRYYTERGESL</sequence>
<feature type="domain" description="RNA polymerase sigma-70 region 2" evidence="6">
    <location>
        <begin position="24"/>
        <end position="91"/>
    </location>
</feature>
<evidence type="ECO:0000256" key="5">
    <source>
        <dbReference type="ARBA" id="ARBA00023163"/>
    </source>
</evidence>
<keyword evidence="4" id="KW-0238">DNA-binding</keyword>
<dbReference type="InterPro" id="IPR013325">
    <property type="entry name" value="RNA_pol_sigma_r2"/>
</dbReference>
<dbReference type="NCBIfam" id="NF009195">
    <property type="entry name" value="PRK12543.1"/>
    <property type="match status" value="1"/>
</dbReference>
<dbReference type="STRING" id="1616788.AR543_07005"/>
<dbReference type="Gene3D" id="1.10.1740.10">
    <property type="match status" value="1"/>
</dbReference>
<proteinExistence type="inferred from homology"/>
<protein>
    <submittedName>
        <fullName evidence="8">RNA polymerase subunit sigma</fullName>
    </submittedName>
</protein>
<dbReference type="EMBL" id="CP013023">
    <property type="protein sequence ID" value="ANF98678.1"/>
    <property type="molecule type" value="Genomic_DNA"/>
</dbReference>
<reference evidence="8 9" key="2">
    <citation type="journal article" date="2016" name="Int. J. Syst. Evol. Microbiol.">
        <title>Paenibacillus bovis sp. nov., isolated from raw yak (Bos grunniens) milk.</title>
        <authorList>
            <person name="Gao C."/>
            <person name="Han J."/>
            <person name="Liu Z."/>
            <person name="Xu X."/>
            <person name="Hang F."/>
            <person name="Wu Z."/>
        </authorList>
    </citation>
    <scope>NUCLEOTIDE SEQUENCE [LARGE SCALE GENOMIC DNA]</scope>
    <source>
        <strain evidence="8 9">BD3526</strain>
    </source>
</reference>
<dbReference type="InterPro" id="IPR039425">
    <property type="entry name" value="RNA_pol_sigma-70-like"/>
</dbReference>
<evidence type="ECO:0000313" key="9">
    <source>
        <dbReference type="Proteomes" id="UP000078148"/>
    </source>
</evidence>
<dbReference type="Pfam" id="PF04545">
    <property type="entry name" value="Sigma70_r4"/>
    <property type="match status" value="1"/>
</dbReference>
<dbReference type="SUPFAM" id="SSF88659">
    <property type="entry name" value="Sigma3 and sigma4 domains of RNA polymerase sigma factors"/>
    <property type="match status" value="1"/>
</dbReference>
<keyword evidence="9" id="KW-1185">Reference proteome</keyword>
<dbReference type="KEGG" id="pbv:AR543_07005"/>
<dbReference type="InterPro" id="IPR013324">
    <property type="entry name" value="RNA_pol_sigma_r3/r4-like"/>
</dbReference>
<dbReference type="OrthoDB" id="9785675at2"/>
<keyword evidence="5" id="KW-0804">Transcription</keyword>
<evidence type="ECO:0000256" key="3">
    <source>
        <dbReference type="ARBA" id="ARBA00023082"/>
    </source>
</evidence>
<dbReference type="CDD" id="cd06171">
    <property type="entry name" value="Sigma70_r4"/>
    <property type="match status" value="1"/>
</dbReference>
<dbReference type="NCBIfam" id="TIGR02937">
    <property type="entry name" value="sigma70-ECF"/>
    <property type="match status" value="1"/>
</dbReference>
<evidence type="ECO:0000256" key="1">
    <source>
        <dbReference type="ARBA" id="ARBA00010641"/>
    </source>
</evidence>
<comment type="similarity">
    <text evidence="1">Belongs to the sigma-70 factor family. ECF subfamily.</text>
</comment>
<keyword evidence="3" id="KW-0731">Sigma factor</keyword>
<evidence type="ECO:0000259" key="6">
    <source>
        <dbReference type="Pfam" id="PF04542"/>
    </source>
</evidence>
<gene>
    <name evidence="8" type="ORF">AR543_07005</name>
</gene>
<dbReference type="InterPro" id="IPR014284">
    <property type="entry name" value="RNA_pol_sigma-70_dom"/>
</dbReference>
<keyword evidence="2" id="KW-0805">Transcription regulation</keyword>
<dbReference type="PANTHER" id="PTHR43133">
    <property type="entry name" value="RNA POLYMERASE ECF-TYPE SIGMA FACTO"/>
    <property type="match status" value="1"/>
</dbReference>
<evidence type="ECO:0000256" key="4">
    <source>
        <dbReference type="ARBA" id="ARBA00023125"/>
    </source>
</evidence>
<dbReference type="GO" id="GO:0006352">
    <property type="term" value="P:DNA-templated transcription initiation"/>
    <property type="evidence" value="ECO:0007669"/>
    <property type="project" value="InterPro"/>
</dbReference>
<reference evidence="9" key="1">
    <citation type="submission" date="2015-10" db="EMBL/GenBank/DDBJ databases">
        <title>Genome of Paenibacillus bovis sp. nov.</title>
        <authorList>
            <person name="Wu Z."/>
            <person name="Gao C."/>
            <person name="Liu Z."/>
            <person name="Zheng H."/>
        </authorList>
    </citation>
    <scope>NUCLEOTIDE SEQUENCE [LARGE SCALE GENOMIC DNA]</scope>
    <source>
        <strain evidence="9">BD3526</strain>
    </source>
</reference>
<dbReference type="Pfam" id="PF04542">
    <property type="entry name" value="Sigma70_r2"/>
    <property type="match status" value="1"/>
</dbReference>
<evidence type="ECO:0000259" key="7">
    <source>
        <dbReference type="Pfam" id="PF04545"/>
    </source>
</evidence>
<organism evidence="8 9">
    <name type="scientific">Paenibacillus bovis</name>
    <dbReference type="NCBI Taxonomy" id="1616788"/>
    <lineage>
        <taxon>Bacteria</taxon>
        <taxon>Bacillati</taxon>
        <taxon>Bacillota</taxon>
        <taxon>Bacilli</taxon>
        <taxon>Bacillales</taxon>
        <taxon>Paenibacillaceae</taxon>
        <taxon>Paenibacillus</taxon>
    </lineage>
</organism>
<dbReference type="PANTHER" id="PTHR43133:SF60">
    <property type="entry name" value="RNA POLYMERASE SIGMA FACTOR SIGV"/>
    <property type="match status" value="1"/>
</dbReference>
<dbReference type="InterPro" id="IPR007627">
    <property type="entry name" value="RNA_pol_sigma70_r2"/>
</dbReference>
<dbReference type="Proteomes" id="UP000078148">
    <property type="component" value="Chromosome"/>
</dbReference>
<dbReference type="AlphaFoldDB" id="A0A172ZM67"/>
<evidence type="ECO:0000313" key="8">
    <source>
        <dbReference type="EMBL" id="ANF98678.1"/>
    </source>
</evidence>